<evidence type="ECO:0000256" key="3">
    <source>
        <dbReference type="ARBA" id="ARBA00022692"/>
    </source>
</evidence>
<feature type="transmembrane region" description="Helical" evidence="7">
    <location>
        <begin position="402"/>
        <end position="427"/>
    </location>
</feature>
<dbReference type="PANTHER" id="PTHR30619:SF7">
    <property type="entry name" value="BETA-LACTAMASE DOMAIN PROTEIN"/>
    <property type="match status" value="1"/>
</dbReference>
<feature type="transmembrane region" description="Helical" evidence="7">
    <location>
        <begin position="65"/>
        <end position="83"/>
    </location>
</feature>
<dbReference type="InterPro" id="IPR004477">
    <property type="entry name" value="ComEC_N"/>
</dbReference>
<dbReference type="Gene3D" id="3.60.15.10">
    <property type="entry name" value="Ribonuclease Z/Hydroxyacylglutathione hydrolase-like"/>
    <property type="match status" value="1"/>
</dbReference>
<feature type="transmembrane region" description="Helical" evidence="7">
    <location>
        <begin position="447"/>
        <end position="475"/>
    </location>
</feature>
<reference evidence="9" key="1">
    <citation type="submission" date="2020-10" db="EMBL/GenBank/DDBJ databases">
        <title>Connecting structure to function with the recovery of over 1000 high-quality activated sludge metagenome-assembled genomes encoding full-length rRNA genes using long-read sequencing.</title>
        <authorList>
            <person name="Singleton C.M."/>
            <person name="Petriglieri F."/>
            <person name="Kristensen J.M."/>
            <person name="Kirkegaard R.H."/>
            <person name="Michaelsen T.Y."/>
            <person name="Andersen M.H."/>
            <person name="Karst S.M."/>
            <person name="Dueholm M.S."/>
            <person name="Nielsen P.H."/>
            <person name="Albertsen M."/>
        </authorList>
    </citation>
    <scope>NUCLEOTIDE SEQUENCE</scope>
    <source>
        <strain evidence="9">Skiv_18-Q3-R9-52_MAXAC.067</strain>
    </source>
</reference>
<evidence type="ECO:0000259" key="8">
    <source>
        <dbReference type="SMART" id="SM00849"/>
    </source>
</evidence>
<dbReference type="SMART" id="SM00849">
    <property type="entry name" value="Lactamase_B"/>
    <property type="match status" value="1"/>
</dbReference>
<dbReference type="SUPFAM" id="SSF56281">
    <property type="entry name" value="Metallo-hydrolase/oxidoreductase"/>
    <property type="match status" value="1"/>
</dbReference>
<protein>
    <submittedName>
        <fullName evidence="9">ComEC/Rec2 family competence protein</fullName>
    </submittedName>
</protein>
<feature type="transmembrane region" description="Helical" evidence="7">
    <location>
        <begin position="278"/>
        <end position="298"/>
    </location>
</feature>
<sequence>MLSRSGLWQRLSGASLWPLAWALVAASAVPWLVPERWDGQVAFRWLALGGVLWLLSLPLAWRRRWAVVPLALGLAAFTFLGLARKARWESALPVGFQALEGSIAAPWSLQGERLRSRLELSSPTSMEGLSVPLTVPADGEGPTPEPGTPVRLRAELRTVQPAPIFLAERPLWRARSDESPRRIHLASAQLMEVTGPARPPLLLRLQTFVRRRFEALPLSPTAKDLWGAIALGIPPADEAHFSVFAESGTIHILVVSGLQVTLVMAAIEALLRRLRLRGAASGAIAGGLLYSALVGFSAPVWRGLFMGLAWALGRSTGWKLPPVAGLHVALLLWLLGHPGAGVEPGFLLAWWALLGLLWGAEPLAGLLSPMLGRLALPFARLAAPWLSTLPLLALFHGGAPWWGILANLLVLPLVALLTPLTLALILLPLPGLTQGAGLVLTWMGDRLVPMLTGIAPLGTGILWPWLLLALSWLVLAHRQGLLKRTRALTAGLVLVTLGMLWFRGTGRAPETLSLESVDIGQGDALLLRVPGGDATLVDTGPGPWTGRRLARLLSRRGVREPVHLVLTHAHGDHAGGWATLSRLWPLASTAVPVTADDEDPWGPFRPAPDQDPTGLLRGDAWTRGEAHFSVRWPPRAFALPDANMVSAVLRVDWRDRQLWLMGDALTIQERDLLDLGDPGAFRHRLLKVGHHGSRNASDPAWVAALQPEVAILPAGFRNRFDHPHPETLATLRQEGLSPWITGPSCGVRVSVEAGGWRVHTGDGGSAFTPLRTTPKP</sequence>
<evidence type="ECO:0000256" key="1">
    <source>
        <dbReference type="ARBA" id="ARBA00004651"/>
    </source>
</evidence>
<feature type="domain" description="Metallo-beta-lactamase" evidence="8">
    <location>
        <begin position="521"/>
        <end position="715"/>
    </location>
</feature>
<accession>A0A9D7XHE1</accession>
<dbReference type="Pfam" id="PF03772">
    <property type="entry name" value="Competence"/>
    <property type="match status" value="1"/>
</dbReference>
<dbReference type="Pfam" id="PF00753">
    <property type="entry name" value="Lactamase_B"/>
    <property type="match status" value="1"/>
</dbReference>
<dbReference type="InterPro" id="IPR052159">
    <property type="entry name" value="Competence_DNA_uptake"/>
</dbReference>
<feature type="transmembrane region" description="Helical" evidence="7">
    <location>
        <begin position="347"/>
        <end position="368"/>
    </location>
</feature>
<evidence type="ECO:0000256" key="6">
    <source>
        <dbReference type="SAM" id="MobiDB-lite"/>
    </source>
</evidence>
<evidence type="ECO:0000256" key="5">
    <source>
        <dbReference type="ARBA" id="ARBA00023136"/>
    </source>
</evidence>
<dbReference type="InterPro" id="IPR001279">
    <property type="entry name" value="Metallo-B-lactamas"/>
</dbReference>
<dbReference type="Proteomes" id="UP000886657">
    <property type="component" value="Unassembled WGS sequence"/>
</dbReference>
<dbReference type="PANTHER" id="PTHR30619">
    <property type="entry name" value="DNA INTERNALIZATION/COMPETENCE PROTEIN COMEC/REC2"/>
    <property type="match status" value="1"/>
</dbReference>
<feature type="transmembrane region" description="Helical" evidence="7">
    <location>
        <begin position="487"/>
        <end position="504"/>
    </location>
</feature>
<dbReference type="EMBL" id="JADKIO010000005">
    <property type="protein sequence ID" value="MBK9795588.1"/>
    <property type="molecule type" value="Genomic_DNA"/>
</dbReference>
<keyword evidence="4 7" id="KW-1133">Transmembrane helix</keyword>
<keyword evidence="3 7" id="KW-0812">Transmembrane</keyword>
<feature type="region of interest" description="Disordered" evidence="6">
    <location>
        <begin position="127"/>
        <end position="147"/>
    </location>
</feature>
<gene>
    <name evidence="9" type="ORF">IPP58_03695</name>
</gene>
<feature type="transmembrane region" description="Helical" evidence="7">
    <location>
        <begin position="250"/>
        <end position="271"/>
    </location>
</feature>
<evidence type="ECO:0000256" key="4">
    <source>
        <dbReference type="ARBA" id="ARBA00022989"/>
    </source>
</evidence>
<dbReference type="NCBIfam" id="TIGR00360">
    <property type="entry name" value="ComEC_N-term"/>
    <property type="match status" value="1"/>
</dbReference>
<comment type="caution">
    <text evidence="9">The sequence shown here is derived from an EMBL/GenBank/DDBJ whole genome shotgun (WGS) entry which is preliminary data.</text>
</comment>
<comment type="subcellular location">
    <subcellularLocation>
        <location evidence="1">Cell membrane</location>
        <topology evidence="1">Multi-pass membrane protein</topology>
    </subcellularLocation>
</comment>
<evidence type="ECO:0000313" key="10">
    <source>
        <dbReference type="Proteomes" id="UP000886657"/>
    </source>
</evidence>
<evidence type="ECO:0000256" key="2">
    <source>
        <dbReference type="ARBA" id="ARBA00022475"/>
    </source>
</evidence>
<evidence type="ECO:0000256" key="7">
    <source>
        <dbReference type="SAM" id="Phobius"/>
    </source>
</evidence>
<keyword evidence="2" id="KW-1003">Cell membrane</keyword>
<name>A0A9D7XHE1_9BACT</name>
<dbReference type="GO" id="GO:0005886">
    <property type="term" value="C:plasma membrane"/>
    <property type="evidence" value="ECO:0007669"/>
    <property type="project" value="UniProtKB-SubCell"/>
</dbReference>
<evidence type="ECO:0000313" key="9">
    <source>
        <dbReference type="EMBL" id="MBK9795588.1"/>
    </source>
</evidence>
<proteinExistence type="predicted"/>
<keyword evidence="5 7" id="KW-0472">Membrane</keyword>
<feature type="transmembrane region" description="Helical" evidence="7">
    <location>
        <begin position="42"/>
        <end position="60"/>
    </location>
</feature>
<feature type="transmembrane region" description="Helical" evidence="7">
    <location>
        <begin position="374"/>
        <end position="395"/>
    </location>
</feature>
<dbReference type="InterPro" id="IPR036866">
    <property type="entry name" value="RibonucZ/Hydroxyglut_hydro"/>
</dbReference>
<dbReference type="AlphaFoldDB" id="A0A9D7XHE1"/>
<organism evidence="9 10">
    <name type="scientific">Candidatus Geothrix skivensis</name>
    <dbReference type="NCBI Taxonomy" id="2954439"/>
    <lineage>
        <taxon>Bacteria</taxon>
        <taxon>Pseudomonadati</taxon>
        <taxon>Acidobacteriota</taxon>
        <taxon>Holophagae</taxon>
        <taxon>Holophagales</taxon>
        <taxon>Holophagaceae</taxon>
        <taxon>Geothrix</taxon>
    </lineage>
</organism>
<feature type="transmembrane region" description="Helical" evidence="7">
    <location>
        <begin position="318"/>
        <end position="335"/>
    </location>
</feature>